<keyword evidence="2" id="KW-1185">Reference proteome</keyword>
<evidence type="ECO:0000313" key="2">
    <source>
        <dbReference type="Proteomes" id="UP000807306"/>
    </source>
</evidence>
<sequence>MNTKRSLTATNLAVYQHLNCDLYIHNVYHGAVASAANPGSGSASPSELAKAQYKRGLDWESSLYTWLDESNLLLKVPSLPSDGETLLENIFADDRKHFFVTGLTFLPPQAKLSKKFEAAGTTPLTFGLAKPDLLEIKRTTDGIEWRVIDAKASRNVKSSHHIQIYFYTLCLNHLLQPPNFRGQDTAGIWLPPKDGFHENSPEFEDIKSISMSLLAPPLDALIFRILPKVIGQPHNDVKWHLNPLCHGCKYEPDCKQKTLDNGELGNIPNVSIDDARALKELLRMSHASSRTNTNLKHLTDIEDLHNVIANRPKLEHVAKLSPSVVKKAKQVLALPKKIKSGETMQSPIVEAARSRKTQIIPRRNYTCPRQEDIAVFISIVKDPASANGGGDYFQVISYSSKSHIRIPSSIIASDVDFLPRLAKLIRTIESSGCTSQFYVWSYPEQALLQTYIINTALTSSVDDVDIRLCIGALSQGASLLQTTFQPLLLSGALMAFLGKGRKLKVEYQKCLGRLGLSIEGTVDMLKKRLEAKLKELQDDTATHVTMDDEERKQGFGQLPRVVVLKKEVERQLALPIAGYWDLPECHLELLGGSGGVCPDDEEIFSAFRKDDQSSSVDELVSKRISCMFDVLNKLRSRAVSAAGHSLFVNNAKRISTRFMDFCRQEEIRKLFFMQQFEVLAKLTELWQSRIDGCPEAPSLKYVGTKTGRQGTEHVFRIISGTVDVPAADKDRAFYDKLLVLDSLESLTDEDAADKLPVEALFDDLGVSGLVFPLNRWTKAAWLRQDKRVQQELVVADLRNVYTDPTSTGTMVALRSWGTNNTTFVQGAIYRLSPRLVDFNTTKILSALFEIDMDWEYSLEELKESRGNSYPHAFIPFVQLILNPNSLGKTDQADAFLKTENQIQSLFRQLRALKNDVAGSLVLKNSQHRATQRILTNRLSVIWGPPASQELAKPIQSRCRYSA</sequence>
<proteinExistence type="predicted"/>
<dbReference type="EMBL" id="MU157844">
    <property type="protein sequence ID" value="KAF9529718.1"/>
    <property type="molecule type" value="Genomic_DNA"/>
</dbReference>
<protein>
    <submittedName>
        <fullName evidence="1">Uncharacterized protein</fullName>
    </submittedName>
</protein>
<organism evidence="1 2">
    <name type="scientific">Crepidotus variabilis</name>
    <dbReference type="NCBI Taxonomy" id="179855"/>
    <lineage>
        <taxon>Eukaryota</taxon>
        <taxon>Fungi</taxon>
        <taxon>Dikarya</taxon>
        <taxon>Basidiomycota</taxon>
        <taxon>Agaricomycotina</taxon>
        <taxon>Agaricomycetes</taxon>
        <taxon>Agaricomycetidae</taxon>
        <taxon>Agaricales</taxon>
        <taxon>Agaricineae</taxon>
        <taxon>Crepidotaceae</taxon>
        <taxon>Crepidotus</taxon>
    </lineage>
</organism>
<accession>A0A9P6EHG5</accession>
<dbReference type="OrthoDB" id="6513042at2759"/>
<dbReference type="Proteomes" id="UP000807306">
    <property type="component" value="Unassembled WGS sequence"/>
</dbReference>
<gene>
    <name evidence="1" type="ORF">CPB83DRAFT_868907</name>
</gene>
<dbReference type="AlphaFoldDB" id="A0A9P6EHG5"/>
<reference evidence="1" key="1">
    <citation type="submission" date="2020-11" db="EMBL/GenBank/DDBJ databases">
        <authorList>
            <consortium name="DOE Joint Genome Institute"/>
            <person name="Ahrendt S."/>
            <person name="Riley R."/>
            <person name="Andreopoulos W."/>
            <person name="Labutti K."/>
            <person name="Pangilinan J."/>
            <person name="Ruiz-Duenas F.J."/>
            <person name="Barrasa J.M."/>
            <person name="Sanchez-Garcia M."/>
            <person name="Camarero S."/>
            <person name="Miyauchi S."/>
            <person name="Serrano A."/>
            <person name="Linde D."/>
            <person name="Babiker R."/>
            <person name="Drula E."/>
            <person name="Ayuso-Fernandez I."/>
            <person name="Pacheco R."/>
            <person name="Padilla G."/>
            <person name="Ferreira P."/>
            <person name="Barriuso J."/>
            <person name="Kellner H."/>
            <person name="Castanera R."/>
            <person name="Alfaro M."/>
            <person name="Ramirez L."/>
            <person name="Pisabarro A.G."/>
            <person name="Kuo A."/>
            <person name="Tritt A."/>
            <person name="Lipzen A."/>
            <person name="He G."/>
            <person name="Yan M."/>
            <person name="Ng V."/>
            <person name="Cullen D."/>
            <person name="Martin F."/>
            <person name="Rosso M.-N."/>
            <person name="Henrissat B."/>
            <person name="Hibbett D."/>
            <person name="Martinez A.T."/>
            <person name="Grigoriev I.V."/>
        </authorList>
    </citation>
    <scope>NUCLEOTIDE SEQUENCE</scope>
    <source>
        <strain evidence="1">CBS 506.95</strain>
    </source>
</reference>
<name>A0A9P6EHG5_9AGAR</name>
<evidence type="ECO:0000313" key="1">
    <source>
        <dbReference type="EMBL" id="KAF9529718.1"/>
    </source>
</evidence>
<comment type="caution">
    <text evidence="1">The sequence shown here is derived from an EMBL/GenBank/DDBJ whole genome shotgun (WGS) entry which is preliminary data.</text>
</comment>